<evidence type="ECO:0000313" key="1">
    <source>
        <dbReference type="EMBL" id="KOY32050.1"/>
    </source>
</evidence>
<sequence length="422" mass="48847">MPRKKTHYLDKIVNLHIHRDSLKTSHQKHELIETLTQLLGLSVDKVTNQLTLACAEAGIAASFTNKSAHSLFVKKHSVKPAINKLDNTIDIHIAIDKNNIVEDYPHRPLAIKPFKKSEDETRNTQAEMHEKINDNRAKAYTHVPVTFTIKSTQFPLWYEMNQAFIAKVNELANDDTKYEDECLDIILQILQSYSPANEKHLIEPTKRWFRKNISKDSVLPKIKNKPFHAALFTTIATGQLEEDPIEMTLLFKPYDHIGYIPCKLHLRDNPFFESDKLKRDEYKYTLGIQKEGKVCTLYIDFKDKDGDRCRYALKLKQEIRQVNTPFGNMPVFKPEYVWNEKLPDKEYLIIKDAPLSSTQVNIVSKTGGTDTRNIELTWYQFHERLSVFDLKQRKDLILAEVNSDSDIPIVEVTDGSANLECY</sequence>
<dbReference type="AlphaFoldDB" id="A0AAW3IUC2"/>
<evidence type="ECO:0000313" key="2">
    <source>
        <dbReference type="Proteomes" id="UP000037697"/>
    </source>
</evidence>
<accession>A0AAW3IUC2</accession>
<reference evidence="1 2" key="1">
    <citation type="submission" date="2015-07" db="EMBL/GenBank/DDBJ databases">
        <title>Foodborne Vibrio parahaemolyticus Isolates.</title>
        <authorList>
            <person name="Ronholm J."/>
            <person name="Petronella N."/>
            <person name="Kenwell R."/>
            <person name="Banerjee S."/>
        </authorList>
    </citation>
    <scope>NUCLEOTIDE SEQUENCE [LARGE SCALE GENOMIC DNA]</scope>
    <source>
        <strain evidence="1 2">HS-06-05</strain>
    </source>
</reference>
<proteinExistence type="predicted"/>
<dbReference type="EMBL" id="LIRS01000071">
    <property type="protein sequence ID" value="KOY32050.1"/>
    <property type="molecule type" value="Genomic_DNA"/>
</dbReference>
<organism evidence="1 2">
    <name type="scientific">Vibrio parahaemolyticus</name>
    <dbReference type="NCBI Taxonomy" id="670"/>
    <lineage>
        <taxon>Bacteria</taxon>
        <taxon>Pseudomonadati</taxon>
        <taxon>Pseudomonadota</taxon>
        <taxon>Gammaproteobacteria</taxon>
        <taxon>Vibrionales</taxon>
        <taxon>Vibrionaceae</taxon>
        <taxon>Vibrio</taxon>
    </lineage>
</organism>
<dbReference type="Proteomes" id="UP000037697">
    <property type="component" value="Unassembled WGS sequence"/>
</dbReference>
<dbReference type="RefSeq" id="WP_053300894.1">
    <property type="nucleotide sequence ID" value="NZ_LFWK01000031.1"/>
</dbReference>
<gene>
    <name evidence="1" type="ORF">ACX05_12990</name>
</gene>
<protein>
    <submittedName>
        <fullName evidence="1">Uncharacterized protein</fullName>
    </submittedName>
</protein>
<comment type="caution">
    <text evidence="1">The sequence shown here is derived from an EMBL/GenBank/DDBJ whole genome shotgun (WGS) entry which is preliminary data.</text>
</comment>
<name>A0AAW3IUC2_VIBPH</name>